<feature type="transmembrane region" description="Helical" evidence="5">
    <location>
        <begin position="201"/>
        <end position="228"/>
    </location>
</feature>
<dbReference type="EMBL" id="JAFHKK010000044">
    <property type="protein sequence ID" value="MBN2965537.1"/>
    <property type="molecule type" value="Genomic_DNA"/>
</dbReference>
<feature type="transmembrane region" description="Helical" evidence="5">
    <location>
        <begin position="134"/>
        <end position="158"/>
    </location>
</feature>
<reference evidence="6 7" key="2">
    <citation type="submission" date="2021-02" db="EMBL/GenBank/DDBJ databases">
        <title>Sulfurospirillum tamanensis sp. nov.</title>
        <authorList>
            <person name="Frolova A."/>
            <person name="Merkel A."/>
            <person name="Slobodkin A."/>
        </authorList>
    </citation>
    <scope>NUCLEOTIDE SEQUENCE [LARGE SCALE GENOMIC DNA]</scope>
    <source>
        <strain evidence="6 7">T05b</strain>
    </source>
</reference>
<dbReference type="Pfam" id="PF00146">
    <property type="entry name" value="NADHdh"/>
    <property type="match status" value="1"/>
</dbReference>
<reference evidence="7" key="1">
    <citation type="submission" date="2021-02" db="EMBL/GenBank/DDBJ databases">
        <title>Sulfurospirillum tamanensis sp. nov.</title>
        <authorList>
            <person name="Merkel A.Y."/>
        </authorList>
    </citation>
    <scope>NUCLEOTIDE SEQUENCE [LARGE SCALE GENOMIC DNA]</scope>
    <source>
        <strain evidence="7">T05b</strain>
    </source>
</reference>
<evidence type="ECO:0000313" key="6">
    <source>
        <dbReference type="EMBL" id="MBN2965537.1"/>
    </source>
</evidence>
<evidence type="ECO:0000256" key="2">
    <source>
        <dbReference type="ARBA" id="ARBA00022692"/>
    </source>
</evidence>
<dbReference type="PANTHER" id="PTHR43359">
    <property type="entry name" value="FORMATE HYDROGENLYASE SUBUNIT 4"/>
    <property type="match status" value="1"/>
</dbReference>
<evidence type="ECO:0000256" key="4">
    <source>
        <dbReference type="ARBA" id="ARBA00023136"/>
    </source>
</evidence>
<reference evidence="6 7" key="3">
    <citation type="submission" date="2021-02" db="EMBL/GenBank/DDBJ databases">
        <authorList>
            <person name="Merkel A.Y."/>
        </authorList>
    </citation>
    <scope>NUCLEOTIDE SEQUENCE [LARGE SCALE GENOMIC DNA]</scope>
    <source>
        <strain evidence="6 7">T05b</strain>
    </source>
</reference>
<evidence type="ECO:0000256" key="1">
    <source>
        <dbReference type="ARBA" id="ARBA00004141"/>
    </source>
</evidence>
<comment type="subcellular location">
    <subcellularLocation>
        <location evidence="1">Membrane</location>
        <topology evidence="1">Multi-pass membrane protein</topology>
    </subcellularLocation>
</comment>
<accession>A0ABS2WV60</accession>
<name>A0ABS2WV60_9BACT</name>
<organism evidence="6 7">
    <name type="scientific">Sulfurospirillum tamanense</name>
    <dbReference type="NCBI Taxonomy" id="2813362"/>
    <lineage>
        <taxon>Bacteria</taxon>
        <taxon>Pseudomonadati</taxon>
        <taxon>Campylobacterota</taxon>
        <taxon>Epsilonproteobacteria</taxon>
        <taxon>Campylobacterales</taxon>
        <taxon>Sulfurospirillaceae</taxon>
        <taxon>Sulfurospirillum</taxon>
    </lineage>
</organism>
<feature type="transmembrane region" description="Helical" evidence="5">
    <location>
        <begin position="74"/>
        <end position="96"/>
    </location>
</feature>
<evidence type="ECO:0000313" key="7">
    <source>
        <dbReference type="Proteomes" id="UP000703590"/>
    </source>
</evidence>
<evidence type="ECO:0000256" key="3">
    <source>
        <dbReference type="ARBA" id="ARBA00022989"/>
    </source>
</evidence>
<dbReference type="InterPro" id="IPR001694">
    <property type="entry name" value="NADH_UbQ_OxRdtase_su1/FPO"/>
</dbReference>
<feature type="transmembrane region" description="Helical" evidence="5">
    <location>
        <begin position="108"/>
        <end position="128"/>
    </location>
</feature>
<keyword evidence="4 5" id="KW-0472">Membrane</keyword>
<dbReference type="Proteomes" id="UP000703590">
    <property type="component" value="Unassembled WGS sequence"/>
</dbReference>
<feature type="transmembrane region" description="Helical" evidence="5">
    <location>
        <begin position="248"/>
        <end position="265"/>
    </location>
</feature>
<keyword evidence="7" id="KW-1185">Reference proteome</keyword>
<keyword evidence="3 5" id="KW-1133">Transmembrane helix</keyword>
<protein>
    <submittedName>
        <fullName evidence="6">NADH-quinone oxidoreductase subunit H</fullName>
    </submittedName>
</protein>
<sequence length="266" mass="29414">MAPFLGTFVSGIDRRVRARMQRRVGPPLLQPFYDMFKLLDKRPMMVHGLHVSLGAMHFIALWVSIGIIMFGGHLLYAIFMHLLSSLFLVLAGYSVRSPFSHLGANRELLAIAAYEPVLILMAVGFYLHTGSFEVGVILSSPSALWGMPLMFLALLIILPIKLKKSPFDAPEAHQEVVGGVEVEFSGTFYEVIYMAKMTEIVFVYSLVFLFGGAFLWLGALLVIAAFLLVSGVDNASARIRIDHLVRTVYISAFVLAVLAIGGMRYV</sequence>
<keyword evidence="2 5" id="KW-0812">Transmembrane</keyword>
<evidence type="ECO:0000256" key="5">
    <source>
        <dbReference type="SAM" id="Phobius"/>
    </source>
</evidence>
<dbReference type="InterPro" id="IPR052561">
    <property type="entry name" value="ComplexI_Subunit1"/>
</dbReference>
<proteinExistence type="predicted"/>
<feature type="transmembrane region" description="Helical" evidence="5">
    <location>
        <begin position="45"/>
        <end position="68"/>
    </location>
</feature>
<comment type="caution">
    <text evidence="6">The sequence shown here is derived from an EMBL/GenBank/DDBJ whole genome shotgun (WGS) entry which is preliminary data.</text>
</comment>
<gene>
    <name evidence="6" type="ORF">JWV37_12165</name>
</gene>
<dbReference type="PANTHER" id="PTHR43359:SF1">
    <property type="entry name" value="FORMATE HYDROGENLYASE SUBUNIT 4-RELATED"/>
    <property type="match status" value="1"/>
</dbReference>